<reference evidence="9" key="1">
    <citation type="submission" date="2022-11" db="EMBL/GenBank/DDBJ databases">
        <title>Centuries of genome instability and evolution in soft-shell clam transmissible cancer (bioRxiv).</title>
        <authorList>
            <person name="Hart S.F.M."/>
            <person name="Yonemitsu M.A."/>
            <person name="Giersch R.M."/>
            <person name="Beal B.F."/>
            <person name="Arriagada G."/>
            <person name="Davis B.W."/>
            <person name="Ostrander E.A."/>
            <person name="Goff S.P."/>
            <person name="Metzger M.J."/>
        </authorList>
    </citation>
    <scope>NUCLEOTIDE SEQUENCE</scope>
    <source>
        <strain evidence="9">MELC-2E11</strain>
        <tissue evidence="9">Siphon/mantle</tissue>
    </source>
</reference>
<dbReference type="PANTHER" id="PTHR12812">
    <property type="entry name" value="HEPARAN SULFATE 6-O-SULFOTRANSFERASE 3"/>
    <property type="match status" value="1"/>
</dbReference>
<evidence type="ECO:0000256" key="8">
    <source>
        <dbReference type="RuleBase" id="RU364122"/>
    </source>
</evidence>
<dbReference type="InterPro" id="IPR027417">
    <property type="entry name" value="P-loop_NTPase"/>
</dbReference>
<keyword evidence="5 8" id="KW-1133">Transmembrane helix</keyword>
<dbReference type="InterPro" id="IPR005331">
    <property type="entry name" value="Sulfotransferase"/>
</dbReference>
<dbReference type="EMBL" id="CP111026">
    <property type="protein sequence ID" value="WAR28551.1"/>
    <property type="molecule type" value="Genomic_DNA"/>
</dbReference>
<accession>A0ABY7G658</accession>
<comment type="similarity">
    <text evidence="2 8">Belongs to the sulfotransferase 6 family.</text>
</comment>
<evidence type="ECO:0000256" key="4">
    <source>
        <dbReference type="ARBA" id="ARBA00022692"/>
    </source>
</evidence>
<dbReference type="InterPro" id="IPR010635">
    <property type="entry name" value="Heparan_SO4-6-sulfoTrfase"/>
</dbReference>
<evidence type="ECO:0000313" key="10">
    <source>
        <dbReference type="Proteomes" id="UP001164746"/>
    </source>
</evidence>
<keyword evidence="10" id="KW-1185">Reference proteome</keyword>
<keyword evidence="4 8" id="KW-0812">Transmembrane</keyword>
<comment type="subcellular location">
    <subcellularLocation>
        <location evidence="1">Membrane</location>
        <topology evidence="1">Single-pass membrane protein</topology>
    </subcellularLocation>
    <subcellularLocation>
        <location evidence="8">Membrane</location>
        <topology evidence="8">Single-pass type II membrane protein</topology>
    </subcellularLocation>
</comment>
<comment type="catalytic activity">
    <reaction evidence="8">
        <text>alpha-D-glucosaminyl-[heparan sulfate](n) + 3'-phosphoadenylyl sulfate = 6-sulfo-alpha-D-glucosaminyl-[heparan sulfate](n) + adenosine 3',5'-bisphosphate + H(+)</text>
        <dbReference type="Rhea" id="RHEA:56604"/>
        <dbReference type="Rhea" id="RHEA-COMP:9830"/>
        <dbReference type="Rhea" id="RHEA-COMP:14621"/>
        <dbReference type="ChEBI" id="CHEBI:15378"/>
        <dbReference type="ChEBI" id="CHEBI:58339"/>
        <dbReference type="ChEBI" id="CHEBI:58343"/>
        <dbReference type="ChEBI" id="CHEBI:58388"/>
        <dbReference type="ChEBI" id="CHEBI:140604"/>
    </reaction>
</comment>
<evidence type="ECO:0000256" key="1">
    <source>
        <dbReference type="ARBA" id="ARBA00004167"/>
    </source>
</evidence>
<dbReference type="Gene3D" id="3.40.50.300">
    <property type="entry name" value="P-loop containing nucleotide triphosphate hydrolases"/>
    <property type="match status" value="1"/>
</dbReference>
<evidence type="ECO:0000256" key="7">
    <source>
        <dbReference type="ARBA" id="ARBA00023180"/>
    </source>
</evidence>
<evidence type="ECO:0000256" key="3">
    <source>
        <dbReference type="ARBA" id="ARBA00022679"/>
    </source>
</evidence>
<sequence length="384" mass="45746">MNVIKWDPKKTLQLFIAAIAVICLLYIVIPGKSRKHQLVKPKYKVRHKLSYWHEQILKNDTLFRLVTDQEFLHPKSQDAFKKYFRPSKYVDDNRGKFKAIALKDFNINEDVIVYLHIQKVGGTVFNGHLINDLDKGFDCHCTKHVVMNPCHCKNKAGNIWLFSWFTVGWPCGLHADWTMMHECVDKEMNKLEGIKRHRRYFYIALLRDPISRYLSEWQHQRLGQHWEEAKLKCGGQSVGKFDVYPCFQEHWKECTLNEFMNCRDNLATNRQTRMLADLTLSDCYKRRTQFTLLERAESRLKSSMDNIQTLPFFGLTERQTETQHLFEKTFGLKFNKRFESLNDNEEEDMISEDEFVNIMKFIELDMQLYLFAGELFKERLRQSI</sequence>
<keyword evidence="8" id="KW-0735">Signal-anchor</keyword>
<evidence type="ECO:0000313" key="9">
    <source>
        <dbReference type="EMBL" id="WAR28551.1"/>
    </source>
</evidence>
<keyword evidence="3 8" id="KW-0808">Transferase</keyword>
<organism evidence="9 10">
    <name type="scientific">Mya arenaria</name>
    <name type="common">Soft-shell clam</name>
    <dbReference type="NCBI Taxonomy" id="6604"/>
    <lineage>
        <taxon>Eukaryota</taxon>
        <taxon>Metazoa</taxon>
        <taxon>Spiralia</taxon>
        <taxon>Lophotrochozoa</taxon>
        <taxon>Mollusca</taxon>
        <taxon>Bivalvia</taxon>
        <taxon>Autobranchia</taxon>
        <taxon>Heteroconchia</taxon>
        <taxon>Euheterodonta</taxon>
        <taxon>Imparidentia</taxon>
        <taxon>Neoheterodontei</taxon>
        <taxon>Myida</taxon>
        <taxon>Myoidea</taxon>
        <taxon>Myidae</taxon>
        <taxon>Mya</taxon>
    </lineage>
</organism>
<dbReference type="EC" id="2.8.2.-" evidence="8"/>
<name>A0ABY7G658_MYAAR</name>
<evidence type="ECO:0000256" key="2">
    <source>
        <dbReference type="ARBA" id="ARBA00010109"/>
    </source>
</evidence>
<gene>
    <name evidence="9" type="ORF">MAR_014255</name>
</gene>
<keyword evidence="7" id="KW-0325">Glycoprotein</keyword>
<keyword evidence="6 8" id="KW-0472">Membrane</keyword>
<dbReference type="PANTHER" id="PTHR12812:SF0">
    <property type="entry name" value="HEPARAN-SULFATE 6-O-SULFOTRANSFERASE"/>
    <property type="match status" value="1"/>
</dbReference>
<protein>
    <recommendedName>
        <fullName evidence="8">Heparan-sulfate 6-O-sulfotransferase</fullName>
        <ecNumber evidence="8">2.8.2.-</ecNumber>
    </recommendedName>
</protein>
<evidence type="ECO:0000256" key="6">
    <source>
        <dbReference type="ARBA" id="ARBA00023136"/>
    </source>
</evidence>
<dbReference type="Pfam" id="PF03567">
    <property type="entry name" value="Sulfotransfer_2"/>
    <property type="match status" value="1"/>
</dbReference>
<evidence type="ECO:0000256" key="5">
    <source>
        <dbReference type="ARBA" id="ARBA00022989"/>
    </source>
</evidence>
<feature type="transmembrane region" description="Helical" evidence="8">
    <location>
        <begin position="12"/>
        <end position="29"/>
    </location>
</feature>
<comment type="function">
    <text evidence="8">6-O-sulfation enzyme which catalyzes the transfer of sulfate from 3'-phosphoadenosine 5'-phosphosulfate (PAPS) to position 6 of the N-sulfoglucosamine residue (GlcNS) of heparan sulfate.</text>
</comment>
<proteinExistence type="inferred from homology"/>
<dbReference type="Proteomes" id="UP001164746">
    <property type="component" value="Chromosome 15"/>
</dbReference>